<gene>
    <name evidence="2" type="ORF">ERS007703_04920</name>
    <name evidence="1" type="ORF">ERS027646_04398</name>
</gene>
<evidence type="ECO:0000313" key="2">
    <source>
        <dbReference type="EMBL" id="COX21313.1"/>
    </source>
</evidence>
<dbReference type="Proteomes" id="UP000048948">
    <property type="component" value="Unassembled WGS sequence"/>
</dbReference>
<dbReference type="Proteomes" id="UP000038802">
    <property type="component" value="Unassembled WGS sequence"/>
</dbReference>
<accession>A0A0U0TAU2</accession>
<dbReference type="AlphaFoldDB" id="A0A0U0TAU2"/>
<sequence>MAAASWAHISAYWASVAAIAGVFCPKKLVATSATNSARLATTTGGGTVIANASS</sequence>
<proteinExistence type="predicted"/>
<dbReference type="EMBL" id="CNGE01001337">
    <property type="protein sequence ID" value="CKU02711.1"/>
    <property type="molecule type" value="Genomic_DNA"/>
</dbReference>
<name>A0A0U0TAU2_MYCTX</name>
<dbReference type="EMBL" id="CSAE01001018">
    <property type="protein sequence ID" value="COX21313.1"/>
    <property type="molecule type" value="Genomic_DNA"/>
</dbReference>
<evidence type="ECO:0000313" key="4">
    <source>
        <dbReference type="Proteomes" id="UP000048948"/>
    </source>
</evidence>
<reference evidence="3 4" key="2">
    <citation type="submission" date="2015-03" db="EMBL/GenBank/DDBJ databases">
        <authorList>
            <consortium name="Pathogen Informatics"/>
        </authorList>
    </citation>
    <scope>NUCLEOTIDE SEQUENCE [LARGE SCALE GENOMIC DNA]</scope>
    <source>
        <strain evidence="1 4">Bir 172</strain>
        <strain evidence="3">K00500041</strain>
    </source>
</reference>
<reference evidence="2" key="1">
    <citation type="submission" date="2015-03" db="EMBL/GenBank/DDBJ databases">
        <authorList>
            <person name="Murphy D."/>
        </authorList>
    </citation>
    <scope>NUCLEOTIDE SEQUENCE [LARGE SCALE GENOMIC DNA]</scope>
    <source>
        <strain evidence="2">K00500041</strain>
    </source>
</reference>
<evidence type="ECO:0000313" key="3">
    <source>
        <dbReference type="Proteomes" id="UP000038802"/>
    </source>
</evidence>
<protein>
    <submittedName>
        <fullName evidence="2">Uncharacterized protein</fullName>
    </submittedName>
</protein>
<organism evidence="2 3">
    <name type="scientific">Mycobacterium tuberculosis</name>
    <dbReference type="NCBI Taxonomy" id="1773"/>
    <lineage>
        <taxon>Bacteria</taxon>
        <taxon>Bacillati</taxon>
        <taxon>Actinomycetota</taxon>
        <taxon>Actinomycetes</taxon>
        <taxon>Mycobacteriales</taxon>
        <taxon>Mycobacteriaceae</taxon>
        <taxon>Mycobacterium</taxon>
        <taxon>Mycobacterium tuberculosis complex</taxon>
    </lineage>
</organism>
<evidence type="ECO:0000313" key="1">
    <source>
        <dbReference type="EMBL" id="CKU02711.1"/>
    </source>
</evidence>